<proteinExistence type="inferred from homology"/>
<accession>A0ABV9FJK9</accession>
<dbReference type="PANTHER" id="PTHR33392">
    <property type="entry name" value="POLYISOPRENYL-TEICHOIC ACID--PEPTIDOGLYCAN TEICHOIC ACID TRANSFERASE TAGU"/>
    <property type="match status" value="1"/>
</dbReference>
<gene>
    <name evidence="5" type="ORF">ACFO3S_24555</name>
</gene>
<dbReference type="NCBIfam" id="TIGR00350">
    <property type="entry name" value="lytR_cpsA_psr"/>
    <property type="match status" value="1"/>
</dbReference>
<keyword evidence="3" id="KW-0472">Membrane</keyword>
<dbReference type="RefSeq" id="WP_378101493.1">
    <property type="nucleotide sequence ID" value="NZ_JBHSEP010000026.1"/>
</dbReference>
<reference evidence="6" key="1">
    <citation type="journal article" date="2019" name="Int. J. Syst. Evol. Microbiol.">
        <title>The Global Catalogue of Microorganisms (GCM) 10K type strain sequencing project: providing services to taxonomists for standard genome sequencing and annotation.</title>
        <authorList>
            <consortium name="The Broad Institute Genomics Platform"/>
            <consortium name="The Broad Institute Genome Sequencing Center for Infectious Disease"/>
            <person name="Wu L."/>
            <person name="Ma J."/>
        </authorList>
    </citation>
    <scope>NUCLEOTIDE SEQUENCE [LARGE SCALE GENOMIC DNA]</scope>
    <source>
        <strain evidence="6">CCUG 49571</strain>
    </source>
</reference>
<evidence type="ECO:0000256" key="3">
    <source>
        <dbReference type="SAM" id="Phobius"/>
    </source>
</evidence>
<evidence type="ECO:0000313" key="5">
    <source>
        <dbReference type="EMBL" id="MFC4601438.1"/>
    </source>
</evidence>
<dbReference type="InterPro" id="IPR050922">
    <property type="entry name" value="LytR/CpsA/Psr_CW_biosynth"/>
</dbReference>
<evidence type="ECO:0000313" key="6">
    <source>
        <dbReference type="Proteomes" id="UP001596028"/>
    </source>
</evidence>
<dbReference type="PANTHER" id="PTHR33392:SF6">
    <property type="entry name" value="POLYISOPRENYL-TEICHOIC ACID--PEPTIDOGLYCAN TEICHOIC ACID TRANSFERASE TAGU"/>
    <property type="match status" value="1"/>
</dbReference>
<keyword evidence="6" id="KW-1185">Reference proteome</keyword>
<keyword evidence="3" id="KW-1133">Transmembrane helix</keyword>
<keyword evidence="3" id="KW-0812">Transmembrane</keyword>
<dbReference type="Proteomes" id="UP001596028">
    <property type="component" value="Unassembled WGS sequence"/>
</dbReference>
<dbReference type="Pfam" id="PF03816">
    <property type="entry name" value="LytR_cpsA_psr"/>
    <property type="match status" value="1"/>
</dbReference>
<feature type="domain" description="Cell envelope-related transcriptional attenuator" evidence="4">
    <location>
        <begin position="111"/>
        <end position="260"/>
    </location>
</feature>
<evidence type="ECO:0000259" key="4">
    <source>
        <dbReference type="Pfam" id="PF03816"/>
    </source>
</evidence>
<dbReference type="Gene3D" id="3.40.630.190">
    <property type="entry name" value="LCP protein"/>
    <property type="match status" value="1"/>
</dbReference>
<dbReference type="InterPro" id="IPR004474">
    <property type="entry name" value="LytR_CpsA_psr"/>
</dbReference>
<feature type="transmembrane region" description="Helical" evidence="3">
    <location>
        <begin position="26"/>
        <end position="46"/>
    </location>
</feature>
<feature type="region of interest" description="Disordered" evidence="2">
    <location>
        <begin position="62"/>
        <end position="86"/>
    </location>
</feature>
<comment type="similarity">
    <text evidence="1">Belongs to the LytR/CpsA/Psr (LCP) family.</text>
</comment>
<name>A0ABV9FJK9_9BACL</name>
<evidence type="ECO:0000256" key="2">
    <source>
        <dbReference type="SAM" id="MobiDB-lite"/>
    </source>
</evidence>
<sequence length="358" mass="39595">MERETAETDLAGSPAPRKRLSGKKKLLYGSLGVFLAIALIAAYYAYSIYSFADRIYQPPADPPPSASLPLDGSEPTPIASIEPPDRFGDERINILLLGGDSRGTSSKAKPRSDTIIVVSIDPVSMSAHLFSLLRDTYVEIPRYGPNRLNAAITLGGPQLAMETVRNLIDQPIHHYVYTDFEGFISLIDELGGIELDIEKRMRHIDKRDDPRYNIDLEKGLQKLDGLTALQYVRFRGDAMSDFSRSERQRNFLSAVAAKLKSTTTLFKLPQLLNGIAPYIETSIPPGELFELARLGLKLDTGRLTGIQIPQTNAFRNERIRGMDVLVPDLDKVRQHVEETLEGEKAGGAPPYAQAAQSD</sequence>
<evidence type="ECO:0000256" key="1">
    <source>
        <dbReference type="ARBA" id="ARBA00006068"/>
    </source>
</evidence>
<protein>
    <submittedName>
        <fullName evidence="5">LCP family protein</fullName>
    </submittedName>
</protein>
<comment type="caution">
    <text evidence="5">The sequence shown here is derived from an EMBL/GenBank/DDBJ whole genome shotgun (WGS) entry which is preliminary data.</text>
</comment>
<dbReference type="EMBL" id="JBHSEP010000026">
    <property type="protein sequence ID" value="MFC4601438.1"/>
    <property type="molecule type" value="Genomic_DNA"/>
</dbReference>
<organism evidence="5 6">
    <name type="scientific">Cohnella hongkongensis</name>
    <dbReference type="NCBI Taxonomy" id="178337"/>
    <lineage>
        <taxon>Bacteria</taxon>
        <taxon>Bacillati</taxon>
        <taxon>Bacillota</taxon>
        <taxon>Bacilli</taxon>
        <taxon>Bacillales</taxon>
        <taxon>Paenibacillaceae</taxon>
        <taxon>Cohnella</taxon>
    </lineage>
</organism>